<comment type="function">
    <text evidence="8">Required for box C/D snoRNAs accumulation involved in snoRNA processing, snoRNA transport to the nucleolus and ribosome biogenesis.</text>
</comment>
<dbReference type="GO" id="GO:0005634">
    <property type="term" value="C:nucleus"/>
    <property type="evidence" value="ECO:0007669"/>
    <property type="project" value="TreeGrafter"/>
</dbReference>
<gene>
    <name evidence="15" type="primary">Znhit6</name>
    <name evidence="15" type="ORF">g.68252</name>
</gene>
<feature type="domain" description="HIT-type" evidence="14">
    <location>
        <begin position="7"/>
        <end position="41"/>
    </location>
</feature>
<dbReference type="GO" id="GO:0000463">
    <property type="term" value="P:maturation of LSU-rRNA from tricistronic rRNA transcript (SSU-rRNA, 5.8S rRNA, LSU-rRNA)"/>
    <property type="evidence" value="ECO:0007669"/>
    <property type="project" value="TreeGrafter"/>
</dbReference>
<evidence type="ECO:0000256" key="6">
    <source>
        <dbReference type="ARBA" id="ARBA00022833"/>
    </source>
</evidence>
<dbReference type="EMBL" id="GBYB01015015">
    <property type="protein sequence ID" value="JAG84782.1"/>
    <property type="molecule type" value="Transcribed_RNA"/>
</dbReference>
<dbReference type="CDD" id="cd23023">
    <property type="entry name" value="zf-HIT_BCD1"/>
    <property type="match status" value="1"/>
</dbReference>
<dbReference type="Pfam" id="PF04438">
    <property type="entry name" value="zf-HIT"/>
    <property type="match status" value="1"/>
</dbReference>
<sequence length="107" mass="12613">MEKLENCEVCAKMTAKYTCPKCEVRTCSLTCVNIHKKELDCDGIRDKTKFVPLNKFTDLDLLSDYRLLEEVGRSVDQLHRDESDIQSLQCYERLKNEEIQEEDKEYN</sequence>
<dbReference type="GO" id="GO:0008270">
    <property type="term" value="F:zinc ion binding"/>
    <property type="evidence" value="ECO:0007669"/>
    <property type="project" value="UniProtKB-UniRule"/>
</dbReference>
<evidence type="ECO:0000256" key="4">
    <source>
        <dbReference type="ARBA" id="ARBA00022723"/>
    </source>
</evidence>
<comment type="similarity">
    <text evidence="9">Belongs to the BCD1 family.</text>
</comment>
<keyword evidence="5 13" id="KW-0863">Zinc-finger</keyword>
<keyword evidence="1" id="KW-1017">Isopeptide bond</keyword>
<dbReference type="PROSITE" id="PS51083">
    <property type="entry name" value="ZF_HIT"/>
    <property type="match status" value="1"/>
</dbReference>
<keyword evidence="4" id="KW-0479">Metal-binding</keyword>
<dbReference type="GO" id="GO:0070761">
    <property type="term" value="C:pre-snoRNP complex"/>
    <property type="evidence" value="ECO:0007669"/>
    <property type="project" value="TreeGrafter"/>
</dbReference>
<evidence type="ECO:0000256" key="5">
    <source>
        <dbReference type="ARBA" id="ARBA00022771"/>
    </source>
</evidence>
<evidence type="ECO:0000313" key="15">
    <source>
        <dbReference type="EMBL" id="JAG84782.1"/>
    </source>
</evidence>
<evidence type="ECO:0000256" key="3">
    <source>
        <dbReference type="ARBA" id="ARBA00022553"/>
    </source>
</evidence>
<dbReference type="GO" id="GO:0000492">
    <property type="term" value="P:box C/D snoRNP assembly"/>
    <property type="evidence" value="ECO:0007669"/>
    <property type="project" value="TreeGrafter"/>
</dbReference>
<dbReference type="PANTHER" id="PTHR13483:SF3">
    <property type="entry name" value="BOX C_D SNORNA PROTEIN 1"/>
    <property type="match status" value="1"/>
</dbReference>
<evidence type="ECO:0000256" key="13">
    <source>
        <dbReference type="PROSITE-ProRule" id="PRU00453"/>
    </source>
</evidence>
<proteinExistence type="inferred from homology"/>
<dbReference type="PANTHER" id="PTHR13483">
    <property type="entry name" value="BOX C_D SNORNA PROTEIN 1-RELATED"/>
    <property type="match status" value="1"/>
</dbReference>
<evidence type="ECO:0000256" key="10">
    <source>
        <dbReference type="ARBA" id="ARBA00061949"/>
    </source>
</evidence>
<name>A0A0C9RZV4_9HYME</name>
<dbReference type="AlphaFoldDB" id="A0A0C9RZV4"/>
<keyword evidence="7" id="KW-0832">Ubl conjugation</keyword>
<reference evidence="15" key="1">
    <citation type="submission" date="2015-01" db="EMBL/GenBank/DDBJ databases">
        <title>Transcriptome Assembly of Fopius arisanus.</title>
        <authorList>
            <person name="Geib S."/>
        </authorList>
    </citation>
    <scope>NUCLEOTIDE SEQUENCE</scope>
</reference>
<dbReference type="InterPro" id="IPR007529">
    <property type="entry name" value="Znf_HIT"/>
</dbReference>
<evidence type="ECO:0000256" key="1">
    <source>
        <dbReference type="ARBA" id="ARBA00022499"/>
    </source>
</evidence>
<protein>
    <recommendedName>
        <fullName evidence="11">Box C/D snoRNA protein 1</fullName>
    </recommendedName>
    <alternativeName>
        <fullName evidence="12">Zinc finger HIT domain-containing protein 6</fullName>
    </alternativeName>
</protein>
<evidence type="ECO:0000256" key="9">
    <source>
        <dbReference type="ARBA" id="ARBA00049654"/>
    </source>
</evidence>
<keyword evidence="3" id="KW-0597">Phosphoprotein</keyword>
<dbReference type="SUPFAM" id="SSF144232">
    <property type="entry name" value="HIT/MYND zinc finger-like"/>
    <property type="match status" value="1"/>
</dbReference>
<keyword evidence="2" id="KW-0690">Ribosome biogenesis</keyword>
<dbReference type="FunFam" id="3.30.60.190:FF:000001">
    <property type="entry name" value="box C/D snoRNA protein 1"/>
    <property type="match status" value="1"/>
</dbReference>
<evidence type="ECO:0000256" key="2">
    <source>
        <dbReference type="ARBA" id="ARBA00022517"/>
    </source>
</evidence>
<keyword evidence="6" id="KW-0862">Zinc</keyword>
<accession>A0A0C9RZV4</accession>
<organism evidence="15">
    <name type="scientific">Fopius arisanus</name>
    <dbReference type="NCBI Taxonomy" id="64838"/>
    <lineage>
        <taxon>Eukaryota</taxon>
        <taxon>Metazoa</taxon>
        <taxon>Ecdysozoa</taxon>
        <taxon>Arthropoda</taxon>
        <taxon>Hexapoda</taxon>
        <taxon>Insecta</taxon>
        <taxon>Pterygota</taxon>
        <taxon>Neoptera</taxon>
        <taxon>Endopterygota</taxon>
        <taxon>Hymenoptera</taxon>
        <taxon>Apocrita</taxon>
        <taxon>Ichneumonoidea</taxon>
        <taxon>Braconidae</taxon>
        <taxon>Opiinae</taxon>
        <taxon>Fopius</taxon>
    </lineage>
</organism>
<dbReference type="Gene3D" id="3.30.60.190">
    <property type="match status" value="1"/>
</dbReference>
<dbReference type="InterPro" id="IPR051639">
    <property type="entry name" value="BCD1"/>
</dbReference>
<evidence type="ECO:0000256" key="7">
    <source>
        <dbReference type="ARBA" id="ARBA00022843"/>
    </source>
</evidence>
<evidence type="ECO:0000256" key="8">
    <source>
        <dbReference type="ARBA" id="ARBA00049598"/>
    </source>
</evidence>
<comment type="subunit">
    <text evidence="10">Interacts with FBL, SNU13, NOP58, NUFIP1, RUVBL1, RUVBL2 and TAF9. Interacts (via HIT-type zinc finger) with the RUVBL1/RUVBL2 complex in the presence of ADP.</text>
</comment>
<evidence type="ECO:0000256" key="11">
    <source>
        <dbReference type="ARBA" id="ARBA00068630"/>
    </source>
</evidence>
<dbReference type="GO" id="GO:0048254">
    <property type="term" value="P:snoRNA localization"/>
    <property type="evidence" value="ECO:0007669"/>
    <property type="project" value="TreeGrafter"/>
</dbReference>
<evidence type="ECO:0000256" key="12">
    <source>
        <dbReference type="ARBA" id="ARBA00077531"/>
    </source>
</evidence>
<evidence type="ECO:0000259" key="14">
    <source>
        <dbReference type="PROSITE" id="PS51083"/>
    </source>
</evidence>